<dbReference type="SUPFAM" id="SSF52821">
    <property type="entry name" value="Rhodanese/Cell cycle control phosphatase"/>
    <property type="match status" value="1"/>
</dbReference>
<dbReference type="Pfam" id="PF17284">
    <property type="entry name" value="Spermine_synt_N"/>
    <property type="match status" value="1"/>
</dbReference>
<reference evidence="7 8" key="1">
    <citation type="submission" date="2020-04" db="EMBL/GenBank/DDBJ databases">
        <title>Perkinsus olseni comparative genomics.</title>
        <authorList>
            <person name="Bogema D.R."/>
        </authorList>
    </citation>
    <scope>NUCLEOTIDE SEQUENCE [LARGE SCALE GENOMIC DNA]</scope>
    <source>
        <strain evidence="7">ATCC PRA-179</strain>
    </source>
</reference>
<dbReference type="InterPro" id="IPR035246">
    <property type="entry name" value="Spermidine_synt_N"/>
</dbReference>
<dbReference type="GO" id="GO:0005829">
    <property type="term" value="C:cytosol"/>
    <property type="evidence" value="ECO:0007669"/>
    <property type="project" value="TreeGrafter"/>
</dbReference>
<feature type="domain" description="PABS" evidence="6">
    <location>
        <begin position="200"/>
        <end position="436"/>
    </location>
</feature>
<dbReference type="Gene3D" id="2.30.140.10">
    <property type="entry name" value="Spermidine synthase, tetramerisation domain"/>
    <property type="match status" value="1"/>
</dbReference>
<dbReference type="OrthoDB" id="38125at2759"/>
<dbReference type="PROSITE" id="PS51006">
    <property type="entry name" value="PABS_2"/>
    <property type="match status" value="1"/>
</dbReference>
<dbReference type="InterPro" id="IPR001045">
    <property type="entry name" value="Spermi_synthase"/>
</dbReference>
<accession>A0A7J6M501</accession>
<dbReference type="PANTHER" id="PTHR11558:SF11">
    <property type="entry name" value="SPERMIDINE SYNTHASE"/>
    <property type="match status" value="1"/>
</dbReference>
<evidence type="ECO:0000259" key="6">
    <source>
        <dbReference type="PROSITE" id="PS51006"/>
    </source>
</evidence>
<dbReference type="InterPro" id="IPR030373">
    <property type="entry name" value="PABS_CS"/>
</dbReference>
<dbReference type="GO" id="GO:0004766">
    <property type="term" value="F:spermidine synthase activity"/>
    <property type="evidence" value="ECO:0007669"/>
    <property type="project" value="TreeGrafter"/>
</dbReference>
<dbReference type="Pfam" id="PF01564">
    <property type="entry name" value="Spermine_synth"/>
    <property type="match status" value="1"/>
</dbReference>
<dbReference type="CDD" id="cd02440">
    <property type="entry name" value="AdoMet_MTases"/>
    <property type="match status" value="1"/>
</dbReference>
<organism evidence="7 8">
    <name type="scientific">Perkinsus olseni</name>
    <name type="common">Perkinsus atlanticus</name>
    <dbReference type="NCBI Taxonomy" id="32597"/>
    <lineage>
        <taxon>Eukaryota</taxon>
        <taxon>Sar</taxon>
        <taxon>Alveolata</taxon>
        <taxon>Perkinsozoa</taxon>
        <taxon>Perkinsea</taxon>
        <taxon>Perkinsida</taxon>
        <taxon>Perkinsidae</taxon>
        <taxon>Perkinsus</taxon>
    </lineage>
</organism>
<dbReference type="NCBIfam" id="NF002010">
    <property type="entry name" value="PRK00811.1"/>
    <property type="match status" value="1"/>
</dbReference>
<dbReference type="InterPro" id="IPR030374">
    <property type="entry name" value="PABS"/>
</dbReference>
<evidence type="ECO:0000256" key="2">
    <source>
        <dbReference type="ARBA" id="ARBA00022679"/>
    </source>
</evidence>
<keyword evidence="3" id="KW-0620">Polyamine biosynthesis</keyword>
<feature type="domain" description="Rhodanese" evidence="5">
    <location>
        <begin position="44"/>
        <end position="116"/>
    </location>
</feature>
<dbReference type="FunFam" id="3.40.50.150:FF:000013">
    <property type="entry name" value="Spermidine synthase"/>
    <property type="match status" value="1"/>
</dbReference>
<evidence type="ECO:0000313" key="7">
    <source>
        <dbReference type="EMBL" id="KAF4666506.1"/>
    </source>
</evidence>
<dbReference type="HAMAP" id="MF_00198">
    <property type="entry name" value="Spermidine_synth"/>
    <property type="match status" value="1"/>
</dbReference>
<dbReference type="AlphaFoldDB" id="A0A7J6M501"/>
<evidence type="ECO:0008006" key="9">
    <source>
        <dbReference type="Google" id="ProtNLM"/>
    </source>
</evidence>
<sequence length="643" mass="71322">MLSSAFRQAGVRSLLTGAARALPVGAFASGIQQRPPLPLEKALGQPDLLVLDVTSEPEYKEGHHPQAINIPTQLIGERIEELGNDKTRPILVYCKKGVRAGMVTNALMQNGFINAFATTDKNTAQMLTDKFGEKIFRCHQMVFPSSLTPSSDISTYAAVGVGGVLLGGLIAAAYTRCTPSNEARRDKVPSIPQLPTEDGRVWFSEVSDEMWPGQAMSLEISKVLYHKRSRFQDIMVFDSTKWGRVLCLDGVFQTTDKDEFCYQEAMAHTPAFLHPNPKKVLVIGGGDGGILRELAKHKSITELHICEIDGQVIEVSKEYMKQLSVGFSDPRVNIHLEDGAAFMKRHSNEFDIIVCDTSDPVGPAKALFENDFYDAIYNALTPNGVAATQGECYHLSIPLIRRLVNHSRKHFTDVRYADVRIPTYPCGQIGCLVLIKGKGVRADEPVRAVPKEIAGSLKYYSSKLHRAQFTLPARVHEDVYGAAIDRPHPQRTSQQGLFIDMKYLTMVAATTYVMVFAVQHAGAVFPPNASYCSKTAELEGFEWALSFPRKPDFLKNTMSIHTLANHTQVNAYGIPIAEFPFVGLTFVRVDVTSEHFTTFAKGQSLDADYWMLLLYDEETDSIVIFPSSSRKKVYLLKSANCVR</sequence>
<dbReference type="GO" id="GO:0008295">
    <property type="term" value="P:spermidine biosynthetic process"/>
    <property type="evidence" value="ECO:0007669"/>
    <property type="project" value="TreeGrafter"/>
</dbReference>
<dbReference type="PANTHER" id="PTHR11558">
    <property type="entry name" value="SPERMIDINE/SPERMINE SYNTHASE"/>
    <property type="match status" value="1"/>
</dbReference>
<feature type="active site" description="Proton acceptor" evidence="3">
    <location>
        <position position="356"/>
    </location>
</feature>
<proteinExistence type="inferred from homology"/>
<dbReference type="Pfam" id="PF00581">
    <property type="entry name" value="Rhodanese"/>
    <property type="match status" value="1"/>
</dbReference>
<dbReference type="PROSITE" id="PS01330">
    <property type="entry name" value="PABS_1"/>
    <property type="match status" value="1"/>
</dbReference>
<dbReference type="NCBIfam" id="TIGR00417">
    <property type="entry name" value="speE"/>
    <property type="match status" value="1"/>
</dbReference>
<dbReference type="Gene3D" id="3.40.250.10">
    <property type="entry name" value="Rhodanese-like domain"/>
    <property type="match status" value="1"/>
</dbReference>
<dbReference type="InterPro" id="IPR029063">
    <property type="entry name" value="SAM-dependent_MTases_sf"/>
</dbReference>
<dbReference type="InterPro" id="IPR001763">
    <property type="entry name" value="Rhodanese-like_dom"/>
</dbReference>
<evidence type="ECO:0000256" key="4">
    <source>
        <dbReference type="RuleBase" id="RU003836"/>
    </source>
</evidence>
<protein>
    <recommendedName>
        <fullName evidence="9">Spermidine synthase</fullName>
    </recommendedName>
</protein>
<name>A0A7J6M501_PEROL</name>
<dbReference type="CDD" id="cd00158">
    <property type="entry name" value="RHOD"/>
    <property type="match status" value="1"/>
</dbReference>
<dbReference type="SUPFAM" id="SSF53335">
    <property type="entry name" value="S-adenosyl-L-methionine-dependent methyltransferases"/>
    <property type="match status" value="1"/>
</dbReference>
<dbReference type="SMART" id="SM00450">
    <property type="entry name" value="RHOD"/>
    <property type="match status" value="1"/>
</dbReference>
<comment type="caution">
    <text evidence="7">The sequence shown here is derived from an EMBL/GenBank/DDBJ whole genome shotgun (WGS) entry which is preliminary data.</text>
</comment>
<evidence type="ECO:0000256" key="1">
    <source>
        <dbReference type="ARBA" id="ARBA00007867"/>
    </source>
</evidence>
<gene>
    <name evidence="7" type="ORF">FOZ61_009651</name>
</gene>
<dbReference type="InterPro" id="IPR036873">
    <property type="entry name" value="Rhodanese-like_dom_sf"/>
</dbReference>
<dbReference type="PROSITE" id="PS50206">
    <property type="entry name" value="RHODANESE_3"/>
    <property type="match status" value="1"/>
</dbReference>
<dbReference type="Gene3D" id="3.40.50.150">
    <property type="entry name" value="Vaccinia Virus protein VP39"/>
    <property type="match status" value="1"/>
</dbReference>
<dbReference type="InterPro" id="IPR037163">
    <property type="entry name" value="Spermidine_synt_N_sf"/>
</dbReference>
<dbReference type="EMBL" id="JABAHT010000072">
    <property type="protein sequence ID" value="KAF4666506.1"/>
    <property type="molecule type" value="Genomic_DNA"/>
</dbReference>
<evidence type="ECO:0000313" key="8">
    <source>
        <dbReference type="Proteomes" id="UP000570595"/>
    </source>
</evidence>
<dbReference type="Proteomes" id="UP000570595">
    <property type="component" value="Unassembled WGS sequence"/>
</dbReference>
<evidence type="ECO:0000256" key="3">
    <source>
        <dbReference type="PROSITE-ProRule" id="PRU00354"/>
    </source>
</evidence>
<comment type="similarity">
    <text evidence="1 4">Belongs to the spermidine/spermine synthase family.</text>
</comment>
<evidence type="ECO:0000259" key="5">
    <source>
        <dbReference type="PROSITE" id="PS50206"/>
    </source>
</evidence>
<keyword evidence="2 3" id="KW-0808">Transferase</keyword>